<proteinExistence type="predicted"/>
<dbReference type="SUPFAM" id="SSF57850">
    <property type="entry name" value="RING/U-box"/>
    <property type="match status" value="1"/>
</dbReference>
<dbReference type="InterPro" id="IPR058730">
    <property type="entry name" value="U-box_ZFPL1-like"/>
</dbReference>
<dbReference type="GO" id="GO:0008270">
    <property type="term" value="F:zinc ion binding"/>
    <property type="evidence" value="ECO:0007669"/>
    <property type="project" value="UniProtKB-KW"/>
</dbReference>
<keyword evidence="5" id="KW-1185">Reference proteome</keyword>
<name>A0A8J5GM45_ZINOF</name>
<dbReference type="EMBL" id="JACMSC010000008">
    <property type="protein sequence ID" value="KAG6510992.1"/>
    <property type="molecule type" value="Genomic_DNA"/>
</dbReference>
<keyword evidence="2" id="KW-1133">Transmembrane helix</keyword>
<evidence type="ECO:0000259" key="3">
    <source>
        <dbReference type="PROSITE" id="PS50089"/>
    </source>
</evidence>
<organism evidence="4 5">
    <name type="scientific">Zingiber officinale</name>
    <name type="common">Ginger</name>
    <name type="synonym">Amomum zingiber</name>
    <dbReference type="NCBI Taxonomy" id="94328"/>
    <lineage>
        <taxon>Eukaryota</taxon>
        <taxon>Viridiplantae</taxon>
        <taxon>Streptophyta</taxon>
        <taxon>Embryophyta</taxon>
        <taxon>Tracheophyta</taxon>
        <taxon>Spermatophyta</taxon>
        <taxon>Magnoliopsida</taxon>
        <taxon>Liliopsida</taxon>
        <taxon>Zingiberales</taxon>
        <taxon>Zingiberaceae</taxon>
        <taxon>Zingiber</taxon>
    </lineage>
</organism>
<keyword evidence="2" id="KW-0812">Transmembrane</keyword>
<dbReference type="Pfam" id="PF25998">
    <property type="entry name" value="U-box_ZFPL1"/>
    <property type="match status" value="1"/>
</dbReference>
<feature type="transmembrane region" description="Helical" evidence="2">
    <location>
        <begin position="413"/>
        <end position="433"/>
    </location>
</feature>
<protein>
    <recommendedName>
        <fullName evidence="3">RING-type domain-containing protein</fullName>
    </recommendedName>
</protein>
<dbReference type="GO" id="GO:0016020">
    <property type="term" value="C:membrane"/>
    <property type="evidence" value="ECO:0007669"/>
    <property type="project" value="UniProtKB-SubCell"/>
</dbReference>
<evidence type="ECO:0000256" key="1">
    <source>
        <dbReference type="PROSITE-ProRule" id="PRU00175"/>
    </source>
</evidence>
<accession>A0A8J5GM45</accession>
<dbReference type="GO" id="GO:0005794">
    <property type="term" value="C:Golgi apparatus"/>
    <property type="evidence" value="ECO:0007669"/>
    <property type="project" value="TreeGrafter"/>
</dbReference>
<gene>
    <name evidence="4" type="ORF">ZIOFF_029041</name>
</gene>
<evidence type="ECO:0000256" key="2">
    <source>
        <dbReference type="SAM" id="Phobius"/>
    </source>
</evidence>
<keyword evidence="1" id="KW-0863">Zinc-finger</keyword>
<dbReference type="PANTHER" id="PTHR12981:SF0">
    <property type="entry name" value="ZINC FINGER PROTEIN-LIKE 1"/>
    <property type="match status" value="1"/>
</dbReference>
<dbReference type="Gene3D" id="3.30.40.10">
    <property type="entry name" value="Zinc/RING finger domain, C3HC4 (zinc finger)"/>
    <property type="match status" value="1"/>
</dbReference>
<feature type="domain" description="RING-type" evidence="3">
    <location>
        <begin position="71"/>
        <end position="121"/>
    </location>
</feature>
<evidence type="ECO:0000313" key="4">
    <source>
        <dbReference type="EMBL" id="KAG6510992.1"/>
    </source>
</evidence>
<sequence>MRWLSANVARQLGFIALSIKLQSVENAYVSQNIKSVWYSSKFLVVVYIAIVHVKKYSDWVIDGEYDWPPTCSFCSATLEEGKDQTTRLGCLHLMHTSCLVSHIKSFPPQTAPAGYVCPTCSTPIWPPVSIKDTGSHLHSKLKEAIIQVYFRLNYEAVVMCYLRCCLVVDFSDLEKNVFGNHVVSSTASEHRVPPAFTSDPLVRISVAEEKDKGRTASVNSDKDSRPTISLPVTDDKYFDELYNTSVGAGSSKVTESEIIEVDGPNALENQLMKDQEPILIKTPGATTRKPTYNEKKYSETSYHADDEDGTNKKYTRRGKMMKPLPLYLLAIYKVKHGDSGVACPESPEGDCLTGLSQSKVSAGPFRNKFLRMLLPFWSNALPTLPVTAPTSRSGVHDGKVRHQKSSRMDPRKILLIMAIMACMATMGILYYRLAQSSLDENTPEDELQ</sequence>
<keyword evidence="1" id="KW-0479">Metal-binding</keyword>
<dbReference type="PANTHER" id="PTHR12981">
    <property type="entry name" value="ZINC FINGER PROTEIN-LIKE 1"/>
    <property type="match status" value="1"/>
</dbReference>
<dbReference type="Proteomes" id="UP000734854">
    <property type="component" value="Unassembled WGS sequence"/>
</dbReference>
<reference evidence="4 5" key="1">
    <citation type="submission" date="2020-08" db="EMBL/GenBank/DDBJ databases">
        <title>Plant Genome Project.</title>
        <authorList>
            <person name="Zhang R.-G."/>
        </authorList>
    </citation>
    <scope>NUCLEOTIDE SEQUENCE [LARGE SCALE GENOMIC DNA]</scope>
    <source>
        <tissue evidence="4">Rhizome</tissue>
    </source>
</reference>
<dbReference type="InterPro" id="IPR001841">
    <property type="entry name" value="Znf_RING"/>
</dbReference>
<dbReference type="AlphaFoldDB" id="A0A8J5GM45"/>
<comment type="caution">
    <text evidence="4">The sequence shown here is derived from an EMBL/GenBank/DDBJ whole genome shotgun (WGS) entry which is preliminary data.</text>
</comment>
<dbReference type="PROSITE" id="PS50089">
    <property type="entry name" value="ZF_RING_2"/>
    <property type="match status" value="1"/>
</dbReference>
<dbReference type="InterPro" id="IPR013083">
    <property type="entry name" value="Znf_RING/FYVE/PHD"/>
</dbReference>
<evidence type="ECO:0000313" key="5">
    <source>
        <dbReference type="Proteomes" id="UP000734854"/>
    </source>
</evidence>
<dbReference type="InterPro" id="IPR039043">
    <property type="entry name" value="ZFPL1"/>
</dbReference>
<keyword evidence="1" id="KW-0862">Zinc</keyword>
<keyword evidence="2" id="KW-0472">Membrane</keyword>